<evidence type="ECO:0000313" key="3">
    <source>
        <dbReference type="Proteomes" id="UP000245390"/>
    </source>
</evidence>
<dbReference type="AlphaFoldDB" id="A0A316FYC0"/>
<name>A0A316FYC0_9RHOB</name>
<dbReference type="RefSeq" id="WP_109761079.1">
    <property type="nucleotide sequence ID" value="NZ_CP034588.1"/>
</dbReference>
<dbReference type="KEGG" id="salo:EF888_06215"/>
<evidence type="ECO:0000313" key="2">
    <source>
        <dbReference type="EMBL" id="PWK53115.1"/>
    </source>
</evidence>
<gene>
    <name evidence="2" type="ORF">C8D95_11417</name>
</gene>
<keyword evidence="1" id="KW-0732">Signal</keyword>
<protein>
    <recommendedName>
        <fullName evidence="4">Cytochrome c-type biogenesis protein</fullName>
    </recommendedName>
</protein>
<dbReference type="Proteomes" id="UP000245390">
    <property type="component" value="Unassembled WGS sequence"/>
</dbReference>
<feature type="signal peptide" evidence="1">
    <location>
        <begin position="1"/>
        <end position="23"/>
    </location>
</feature>
<comment type="caution">
    <text evidence="2">The sequence shown here is derived from an EMBL/GenBank/DDBJ whole genome shotgun (WGS) entry which is preliminary data.</text>
</comment>
<accession>A0A316FYC0</accession>
<organism evidence="2 3">
    <name type="scientific">Silicimonas algicola</name>
    <dbReference type="NCBI Taxonomy" id="1826607"/>
    <lineage>
        <taxon>Bacteria</taxon>
        <taxon>Pseudomonadati</taxon>
        <taxon>Pseudomonadota</taxon>
        <taxon>Alphaproteobacteria</taxon>
        <taxon>Rhodobacterales</taxon>
        <taxon>Paracoccaceae</taxon>
    </lineage>
</organism>
<proteinExistence type="predicted"/>
<reference evidence="2 3" key="1">
    <citation type="submission" date="2018-05" db="EMBL/GenBank/DDBJ databases">
        <title>Genomic Encyclopedia of Type Strains, Phase IV (KMG-IV): sequencing the most valuable type-strain genomes for metagenomic binning, comparative biology and taxonomic classification.</title>
        <authorList>
            <person name="Goeker M."/>
        </authorList>
    </citation>
    <scope>NUCLEOTIDE SEQUENCE [LARGE SCALE GENOMIC DNA]</scope>
    <source>
        <strain evidence="2 3">DSM 103371</strain>
    </source>
</reference>
<evidence type="ECO:0008006" key="4">
    <source>
        <dbReference type="Google" id="ProtNLM"/>
    </source>
</evidence>
<dbReference type="EMBL" id="QGGV01000014">
    <property type="protein sequence ID" value="PWK53115.1"/>
    <property type="molecule type" value="Genomic_DNA"/>
</dbReference>
<evidence type="ECO:0000256" key="1">
    <source>
        <dbReference type="SAM" id="SignalP"/>
    </source>
</evidence>
<keyword evidence="3" id="KW-1185">Reference proteome</keyword>
<sequence length="134" mass="14150">MFKTFSHRFLLLAALASAMPAHAQSTTALRCDLLDNPISARQCMLSQQIQATRIQGDLVKGSAYPVVQEDDLTEEERLAVLRARQQMAEMTSDRVVLAPAGSGSAGYVIPLLLLLLLLGLAGGGGSSGEPVSPS</sequence>
<feature type="chain" id="PRO_5016262312" description="Cytochrome c-type biogenesis protein" evidence="1">
    <location>
        <begin position="24"/>
        <end position="134"/>
    </location>
</feature>